<keyword evidence="1" id="KW-1133">Transmembrane helix</keyword>
<keyword evidence="1" id="KW-0812">Transmembrane</keyword>
<keyword evidence="1" id="KW-0472">Membrane</keyword>
<dbReference type="AlphaFoldDB" id="A0A6J6EF52"/>
<name>A0A6J6EF52_9ZZZZ</name>
<accession>A0A6J6EF52</accession>
<evidence type="ECO:0000256" key="1">
    <source>
        <dbReference type="SAM" id="Phobius"/>
    </source>
</evidence>
<feature type="transmembrane region" description="Helical" evidence="1">
    <location>
        <begin position="21"/>
        <end position="41"/>
    </location>
</feature>
<proteinExistence type="predicted"/>
<evidence type="ECO:0000313" key="2">
    <source>
        <dbReference type="EMBL" id="CAB4574079.1"/>
    </source>
</evidence>
<dbReference type="InterPro" id="IPR025443">
    <property type="entry name" value="DUF4307"/>
</dbReference>
<sequence>MQSQSPFDYDDRYGIKKGVNWVGFAAFLAIAGIGWLTWAGLHHSNPPIRVQLISFTVENDRETSIRYSVDRNGVDGPVICTLIARDYYKNIVGQLDEEVAAGQGKVELRTSVATRIEAVNADVLGCRPK</sequence>
<dbReference type="EMBL" id="CAEZTN010000029">
    <property type="protein sequence ID" value="CAB4574079.1"/>
    <property type="molecule type" value="Genomic_DNA"/>
</dbReference>
<gene>
    <name evidence="2" type="ORF">UFOPK1689_00874</name>
</gene>
<reference evidence="2" key="1">
    <citation type="submission" date="2020-05" db="EMBL/GenBank/DDBJ databases">
        <authorList>
            <person name="Chiriac C."/>
            <person name="Salcher M."/>
            <person name="Ghai R."/>
            <person name="Kavagutti S V."/>
        </authorList>
    </citation>
    <scope>NUCLEOTIDE SEQUENCE</scope>
</reference>
<organism evidence="2">
    <name type="scientific">freshwater metagenome</name>
    <dbReference type="NCBI Taxonomy" id="449393"/>
    <lineage>
        <taxon>unclassified sequences</taxon>
        <taxon>metagenomes</taxon>
        <taxon>ecological metagenomes</taxon>
    </lineage>
</organism>
<dbReference type="Pfam" id="PF14155">
    <property type="entry name" value="DUF4307"/>
    <property type="match status" value="1"/>
</dbReference>
<protein>
    <submittedName>
        <fullName evidence="2">Unannotated protein</fullName>
    </submittedName>
</protein>